<reference evidence="3" key="1">
    <citation type="submission" date="2016-04" db="EMBL/GenBank/DDBJ databases">
        <authorList>
            <person name="Nguyen H.D."/>
            <person name="Kesanakurti P."/>
            <person name="Cullis J."/>
            <person name="Levesque C.A."/>
            <person name="Hambleton S."/>
        </authorList>
    </citation>
    <scope>NUCLEOTIDE SEQUENCE</scope>
    <source>
        <strain evidence="3">DAOMC 238032</strain>
    </source>
</reference>
<dbReference type="AlphaFoldDB" id="A0A177VFL2"/>
<dbReference type="Proteomes" id="UP000077671">
    <property type="component" value="Unassembled WGS sequence"/>
</dbReference>
<gene>
    <name evidence="3" type="ORF">A4X03_0g1777</name>
</gene>
<feature type="compositionally biased region" description="Basic and acidic residues" evidence="1">
    <location>
        <begin position="62"/>
        <end position="75"/>
    </location>
</feature>
<feature type="region of interest" description="Disordered" evidence="1">
    <location>
        <begin position="111"/>
        <end position="206"/>
    </location>
</feature>
<evidence type="ECO:0000256" key="1">
    <source>
        <dbReference type="SAM" id="MobiDB-lite"/>
    </source>
</evidence>
<feature type="chain" id="PRO_5043691324" evidence="2">
    <location>
        <begin position="23"/>
        <end position="263"/>
    </location>
</feature>
<dbReference type="EMBL" id="LWDD02000154">
    <property type="protein sequence ID" value="KAE8263304.1"/>
    <property type="molecule type" value="Genomic_DNA"/>
</dbReference>
<feature type="compositionally biased region" description="Basic and acidic residues" evidence="1">
    <location>
        <begin position="117"/>
        <end position="129"/>
    </location>
</feature>
<feature type="compositionally biased region" description="Basic and acidic residues" evidence="1">
    <location>
        <begin position="165"/>
        <end position="186"/>
    </location>
</feature>
<keyword evidence="2" id="KW-0732">Signal</keyword>
<feature type="region of interest" description="Disordered" evidence="1">
    <location>
        <begin position="62"/>
        <end position="83"/>
    </location>
</feature>
<name>A0A177VFL2_9BASI</name>
<feature type="compositionally biased region" description="Low complexity" evidence="1">
    <location>
        <begin position="22"/>
        <end position="32"/>
    </location>
</feature>
<protein>
    <submittedName>
        <fullName evidence="3">Uncharacterized protein</fullName>
    </submittedName>
</protein>
<evidence type="ECO:0000313" key="4">
    <source>
        <dbReference type="Proteomes" id="UP000077671"/>
    </source>
</evidence>
<accession>A0A177VFL2</accession>
<evidence type="ECO:0000313" key="3">
    <source>
        <dbReference type="EMBL" id="KAE8263304.1"/>
    </source>
</evidence>
<proteinExistence type="predicted"/>
<feature type="signal peptide" evidence="2">
    <location>
        <begin position="1"/>
        <end position="22"/>
    </location>
</feature>
<comment type="caution">
    <text evidence="3">The sequence shown here is derived from an EMBL/GenBank/DDBJ whole genome shotgun (WGS) entry which is preliminary data.</text>
</comment>
<reference evidence="3" key="2">
    <citation type="journal article" date="2019" name="IMA Fungus">
        <title>Genome sequencing and comparison of five Tilletia species to identify candidate genes for the detection of regulated species infecting wheat.</title>
        <authorList>
            <person name="Nguyen H.D.T."/>
            <person name="Sultana T."/>
            <person name="Kesanakurti P."/>
            <person name="Hambleton S."/>
        </authorList>
    </citation>
    <scope>NUCLEOTIDE SEQUENCE</scope>
    <source>
        <strain evidence="3">DAOMC 238032</strain>
    </source>
</reference>
<feature type="region of interest" description="Disordered" evidence="1">
    <location>
        <begin position="22"/>
        <end position="48"/>
    </location>
</feature>
<evidence type="ECO:0000256" key="2">
    <source>
        <dbReference type="SAM" id="SignalP"/>
    </source>
</evidence>
<sequence>MQLNSKLSLVLCALLVAQPIASSPAASDNSAAELAPRSENIGSGQNKGLDVGKVFGNFFEDNKKGGDDHGDDKGKGHGGHHRFAEKKLKALKAAENAKKHKDAAAVKASAKFNAAAAKEDSQHKEADLKKFKKEKKQKSGKDGFGGGFDFDRRDGFGLGSGLDFGGEHGSGHGKDNSGHGGDDKGHGKSKGKGFGGSNKNKKEKVEKITKHLDKADKHKAVAKINAAAKFKAAAAKEDLKHNKAIAKKLAEKKKKSGSGKGLF</sequence>
<organism evidence="3 4">
    <name type="scientific">Tilletia caries</name>
    <name type="common">wheat bunt fungus</name>
    <dbReference type="NCBI Taxonomy" id="13290"/>
    <lineage>
        <taxon>Eukaryota</taxon>
        <taxon>Fungi</taxon>
        <taxon>Dikarya</taxon>
        <taxon>Basidiomycota</taxon>
        <taxon>Ustilaginomycotina</taxon>
        <taxon>Exobasidiomycetes</taxon>
        <taxon>Tilletiales</taxon>
        <taxon>Tilletiaceae</taxon>
        <taxon>Tilletia</taxon>
    </lineage>
</organism>